<dbReference type="GO" id="GO:0034455">
    <property type="term" value="C:t-UTP complex"/>
    <property type="evidence" value="ECO:0007669"/>
    <property type="project" value="TreeGrafter"/>
</dbReference>
<feature type="compositionally biased region" description="Polar residues" evidence="2">
    <location>
        <begin position="455"/>
        <end position="467"/>
    </location>
</feature>
<protein>
    <recommendedName>
        <fullName evidence="1">HEAT repeat-containing protein 1</fullName>
    </recommendedName>
</protein>
<dbReference type="GO" id="GO:0030686">
    <property type="term" value="C:90S preribosome"/>
    <property type="evidence" value="ECO:0007669"/>
    <property type="project" value="TreeGrafter"/>
</dbReference>
<evidence type="ECO:0000313" key="3">
    <source>
        <dbReference type="EMBL" id="BAM81549.1"/>
    </source>
</evidence>
<dbReference type="KEGG" id="cme:CYME_CMO193C"/>
<name>M1V9I9_CYAM1</name>
<keyword evidence="4" id="KW-1185">Reference proteome</keyword>
<dbReference type="GO" id="GO:0030515">
    <property type="term" value="F:snoRNA binding"/>
    <property type="evidence" value="ECO:0007669"/>
    <property type="project" value="TreeGrafter"/>
</dbReference>
<dbReference type="InterPro" id="IPR016024">
    <property type="entry name" value="ARM-type_fold"/>
</dbReference>
<feature type="region of interest" description="Disordered" evidence="2">
    <location>
        <begin position="453"/>
        <end position="607"/>
    </location>
</feature>
<dbReference type="EMBL" id="AP006497">
    <property type="protein sequence ID" value="BAM81549.1"/>
    <property type="molecule type" value="Genomic_DNA"/>
</dbReference>
<feature type="compositionally biased region" description="Low complexity" evidence="2">
    <location>
        <begin position="565"/>
        <end position="585"/>
    </location>
</feature>
<dbReference type="eggNOG" id="KOG1837">
    <property type="taxonomic scope" value="Eukaryota"/>
</dbReference>
<dbReference type="PANTHER" id="PTHR13457:SF1">
    <property type="entry name" value="HEAT REPEAT-CONTAINING PROTEIN 1"/>
    <property type="match status" value="1"/>
</dbReference>
<dbReference type="GO" id="GO:0000462">
    <property type="term" value="P:maturation of SSU-rRNA from tricistronic rRNA transcript (SSU-rRNA, 5.8S rRNA, LSU-rRNA)"/>
    <property type="evidence" value="ECO:0007669"/>
    <property type="project" value="TreeGrafter"/>
</dbReference>
<dbReference type="STRING" id="280699.M1V9I9"/>
<feature type="compositionally biased region" description="Basic and acidic residues" evidence="2">
    <location>
        <begin position="1433"/>
        <end position="1444"/>
    </location>
</feature>
<dbReference type="RefSeq" id="XP_005537585.1">
    <property type="nucleotide sequence ID" value="XM_005537528.1"/>
</dbReference>
<dbReference type="OrthoDB" id="6122at2759"/>
<gene>
    <name evidence="3" type="ORF">CYME_CMO193C</name>
</gene>
<dbReference type="HOGENOM" id="CLU_232065_0_0_1"/>
<organism evidence="3 4">
    <name type="scientific">Cyanidioschyzon merolae (strain NIES-3377 / 10D)</name>
    <name type="common">Unicellular red alga</name>
    <dbReference type="NCBI Taxonomy" id="280699"/>
    <lineage>
        <taxon>Eukaryota</taxon>
        <taxon>Rhodophyta</taxon>
        <taxon>Bangiophyceae</taxon>
        <taxon>Cyanidiales</taxon>
        <taxon>Cyanidiaceae</taxon>
        <taxon>Cyanidioschyzon</taxon>
    </lineage>
</organism>
<feature type="compositionally biased region" description="Low complexity" evidence="2">
    <location>
        <begin position="514"/>
        <end position="534"/>
    </location>
</feature>
<dbReference type="GO" id="GO:0045943">
    <property type="term" value="P:positive regulation of transcription by RNA polymerase I"/>
    <property type="evidence" value="ECO:0007669"/>
    <property type="project" value="TreeGrafter"/>
</dbReference>
<feature type="compositionally biased region" description="Low complexity" evidence="2">
    <location>
        <begin position="1860"/>
        <end position="1873"/>
    </location>
</feature>
<keyword evidence="1" id="KW-0698">rRNA processing</keyword>
<proteinExistence type="inferred from homology"/>
<dbReference type="PANTHER" id="PTHR13457">
    <property type="entry name" value="BAP28"/>
    <property type="match status" value="1"/>
</dbReference>
<comment type="function">
    <text evidence="1">Involved in nucleolar processing of pre-18S ribosomal RNA.</text>
</comment>
<feature type="compositionally biased region" description="Low complexity" evidence="2">
    <location>
        <begin position="1445"/>
        <end position="1464"/>
    </location>
</feature>
<feature type="region of interest" description="Disordered" evidence="2">
    <location>
        <begin position="1428"/>
        <end position="1464"/>
    </location>
</feature>
<reference evidence="3 4" key="1">
    <citation type="journal article" date="2004" name="Nature">
        <title>Genome sequence of the ultrasmall unicellular red alga Cyanidioschyzon merolae 10D.</title>
        <authorList>
            <person name="Matsuzaki M."/>
            <person name="Misumi O."/>
            <person name="Shin-i T."/>
            <person name="Maruyama S."/>
            <person name="Takahara M."/>
            <person name="Miyagishima S."/>
            <person name="Mori T."/>
            <person name="Nishida K."/>
            <person name="Yagisawa F."/>
            <person name="Nishida K."/>
            <person name="Yoshida Y."/>
            <person name="Nishimura Y."/>
            <person name="Nakao S."/>
            <person name="Kobayashi T."/>
            <person name="Momoyama Y."/>
            <person name="Higashiyama T."/>
            <person name="Minoda A."/>
            <person name="Sano M."/>
            <person name="Nomoto H."/>
            <person name="Oishi K."/>
            <person name="Hayashi H."/>
            <person name="Ohta F."/>
            <person name="Nishizaka S."/>
            <person name="Haga S."/>
            <person name="Miura S."/>
            <person name="Morishita T."/>
            <person name="Kabeya Y."/>
            <person name="Terasawa K."/>
            <person name="Suzuki Y."/>
            <person name="Ishii Y."/>
            <person name="Asakawa S."/>
            <person name="Takano H."/>
            <person name="Ohta N."/>
            <person name="Kuroiwa H."/>
            <person name="Tanaka K."/>
            <person name="Shimizu N."/>
            <person name="Sugano S."/>
            <person name="Sato N."/>
            <person name="Nozaki H."/>
            <person name="Ogasawara N."/>
            <person name="Kohara Y."/>
            <person name="Kuroiwa T."/>
        </authorList>
    </citation>
    <scope>NUCLEOTIDE SEQUENCE [LARGE SCALE GENOMIC DNA]</scope>
    <source>
        <strain evidence="3 4">10D</strain>
    </source>
</reference>
<accession>M1V9I9</accession>
<evidence type="ECO:0000313" key="4">
    <source>
        <dbReference type="Proteomes" id="UP000007014"/>
    </source>
</evidence>
<dbReference type="InterPro" id="IPR040191">
    <property type="entry name" value="UTP10"/>
</dbReference>
<evidence type="ECO:0000256" key="2">
    <source>
        <dbReference type="SAM" id="MobiDB-lite"/>
    </source>
</evidence>
<feature type="compositionally biased region" description="Polar residues" evidence="2">
    <location>
        <begin position="1217"/>
        <end position="1228"/>
    </location>
</feature>
<keyword evidence="1" id="KW-0690">Ribosome biogenesis</keyword>
<dbReference type="GeneID" id="16995641"/>
<dbReference type="SUPFAM" id="SSF48371">
    <property type="entry name" value="ARM repeat"/>
    <property type="match status" value="1"/>
</dbReference>
<keyword evidence="1" id="KW-0539">Nucleus</keyword>
<dbReference type="GO" id="GO:0032040">
    <property type="term" value="C:small-subunit processome"/>
    <property type="evidence" value="ECO:0007669"/>
    <property type="project" value="TreeGrafter"/>
</dbReference>
<feature type="region of interest" description="Disordered" evidence="2">
    <location>
        <begin position="1842"/>
        <end position="1882"/>
    </location>
</feature>
<dbReference type="Proteomes" id="UP000007014">
    <property type="component" value="Chromosome 15"/>
</dbReference>
<evidence type="ECO:0000256" key="1">
    <source>
        <dbReference type="RuleBase" id="RU367065"/>
    </source>
</evidence>
<sequence length="2126" mass="233969">MSRLQEQLRIIREREEAHRILGASRCTVLFPDETIASRVSWSELAALARNGLEQLIKFDQRFASFLDSDLFHHRYVIEGATALPALDRGQESAAANAETQQLIQHFCYLLVPYFTTRPGQKCVEWLLRAHSAGALDPASLVVAALPYIGTEAFERLVAALHLAQHGVAKVRWHWLERVHSLDHLVEQSSELNWFVPFLLDTAEALVRARVSAEGWHRLLLCYGSTLVAKHPLRAGSVIRLVTLSLSRVGQAAERDKHLWQAFWYAALGMLVAAYRAVGAAVRSDVFSATVRALLRLYVRTRTWYSGDPAWCRRLTLVLANLYAGSPHQPFPHECLETLSSCTDEWYRVLGALDASETESLRTAYSLALLEYCWHQQDADDDCWHQLVARLPPSPSGCSALIGRLLELFDATVASESADATKVHSAADAQMMRSQRMMDASTETRASLSADHANANLETPGSPCSATEMQAPAEWHETTSHGPEVLLSKVSCKRGGRTTTHPPSDSDADRERFRSAAPTTETASSTLAATPSGSLDAKHRAQPAGMLPGTRAPSASALTRATVEPGDASAADAASGARVVSAGIGAEAPPEDTSTAPHSLRRRQVPSEVAALDRSQRILRPLVAHVDPVTFWEALYAHERRFRGRARSWTLLCERCIAASSPLRSLQHPDPRVRTRTLHALSQAPSAVQEQALPIILELLQQPNGFEDDVQRALCAPDDATCGDVLWLRDQLVRVGAPALESLLPRAMLLYLRAVGACPVRALVRCYRLASRYRHGMSASPKEADEIHSRGLAEGVIVWEAAFEQLCAHWKLAPETNAERAARRAEPAEMWFRRLGERFGRSRGAEAFTALLEQLVDLTMNEDENGVTACTLLLEWLRTGADLLDEVTIWRFLASIVHRLAAVHWLAPVSRILHTLNDRLAQTKPITDPMLVMPHVQRILEAIASVLARAPHPSAITVLAETFIWLATQSSPMECEAVCYALQLDTYREQVLEFLANAGVQAARWLAVGAIEPVDVPAALALLDTCSANLGVAGTTALLEHLFRACATDATWSAQLRQQTRRLLHQIVHEHPENDHREHLLDRHTAQLVATCIRLLKPLDDSDWCVVEPLWAVSKASTGLAVIRALLDALQERATDASIPQAPLSRPLITALIAACRWLATGPTEQPAFTLVVPRSWLVDLLQSSAFHADNQKSLWLLEAIDLGRLDWKPEPPAASNEHVSTTPTTATRSDSDPWMRFIQEQFDLACSGTLDTNRLSCVLCVALRDGTARAALQARHVAALLNANKASTCTHVPQGDHQRWRRHAARLLIQCLHDAGTRGSGLHGELLEALLGALCQHHEWLPASERPAYRVTVVRGLVCYAQSLRSGDAVHAMWNVVCLTASRDLPLDAVRDLFREVIGQDEAALEPVFRALRDARRIRAGTLAPVHAPGAARRGDATLSEHRSSLSSSSSSSSTTTTTTATSPVSATAMDRLWLQLLQDAAACAPRHVRRLLSEASGIAPAVLQRLPEYLDMGRVFGNDSTEDILSFLETRHLPVALVQHLVTQVWPLTRIREALEKRAQPVVMAILVEHLVRVARADVPRKQHHQRRELQETLRVLGRLLLEQNADPVLVRRWLEHPYTRTLGPGMLPLLAAHADPVCVACAVRTFGHKMVPHLPRVLAHWPAPPVVQALLETLPEFVSAPYIRQLWASMSESFPDDREAAAMRSLLVEAAPPMSILEALKAETQHLACLSGWKMMHTEPFQSLTAALSSWDSTLVQRSSEQILAVIWRGLESRERIMMKAFYAGRETEPSISEQLEQLETHCMEALVTMVLVLPHPACGEILYRSLLWCQSFAADEDSAGGDIASERPARPTKRQRSSSSSSSSTSSSSTIGSDPDEAAPLGRAHMRRASHWRRIVWFKLITKFASRLGSRFQEYVELVWDTIAEHAQLDAAGAATPDPTPSEAAEVRVAALETLAVCLEAATPSCAQLSSSQCETCLDILAQWLSEAHMASPVAATALERLVAALARSGLSQRVTTVSTTSGTSSPLVRLGRLILVMPEVRRVPASSAAAALRLRVRLVRVLIETLDEAYLPPLLPRTLSWLAEVLDNPDSAVEEMARDIANRLSRISGEDILTQLRETPAI</sequence>
<feature type="region of interest" description="Disordered" evidence="2">
    <location>
        <begin position="1211"/>
        <end position="1230"/>
    </location>
</feature>
<dbReference type="Gramene" id="CMO193CT">
    <property type="protein sequence ID" value="CMO193CT"/>
    <property type="gene ID" value="CMO193C"/>
</dbReference>
<reference evidence="3 4" key="2">
    <citation type="journal article" date="2007" name="BMC Biol.">
        <title>A 100%-complete sequence reveals unusually simple genomic features in the hot-spring red alga Cyanidioschyzon merolae.</title>
        <authorList>
            <person name="Nozaki H."/>
            <person name="Takano H."/>
            <person name="Misumi O."/>
            <person name="Terasawa K."/>
            <person name="Matsuzaki M."/>
            <person name="Maruyama S."/>
            <person name="Nishida K."/>
            <person name="Yagisawa F."/>
            <person name="Yoshida Y."/>
            <person name="Fujiwara T."/>
            <person name="Takio S."/>
            <person name="Tamura K."/>
            <person name="Chung S.J."/>
            <person name="Nakamura S."/>
            <person name="Kuroiwa H."/>
            <person name="Tanaka K."/>
            <person name="Sato N."/>
            <person name="Kuroiwa T."/>
        </authorList>
    </citation>
    <scope>NUCLEOTIDE SEQUENCE [LARGE SCALE GENOMIC DNA]</scope>
    <source>
        <strain evidence="3 4">10D</strain>
    </source>
</reference>
<keyword evidence="1" id="KW-0687">Ribonucleoprotein</keyword>
<comment type="similarity">
    <text evidence="1">Belongs to the HEATR1/UTP10 family.</text>
</comment>
<comment type="subcellular location">
    <subcellularLocation>
        <location evidence="1">Nucleus</location>
        <location evidence="1">Nucleolus</location>
    </subcellularLocation>
</comment>